<comment type="cofactor">
    <cofactor evidence="1">
        <name>heme</name>
        <dbReference type="ChEBI" id="CHEBI:30413"/>
    </cofactor>
</comment>
<dbReference type="InterPro" id="IPR002401">
    <property type="entry name" value="Cyt_P450_E_grp-I"/>
</dbReference>
<dbReference type="FunFam" id="1.10.630.10:FF:000207">
    <property type="entry name" value="Putative cytochrome P450 superfamily protein"/>
    <property type="match status" value="1"/>
</dbReference>
<dbReference type="GO" id="GO:0005506">
    <property type="term" value="F:iron ion binding"/>
    <property type="evidence" value="ECO:0007669"/>
    <property type="project" value="InterPro"/>
</dbReference>
<dbReference type="GO" id="GO:0016705">
    <property type="term" value="F:oxidoreductase activity, acting on paired donors, with incorporation or reduction of molecular oxygen"/>
    <property type="evidence" value="ECO:0007669"/>
    <property type="project" value="InterPro"/>
</dbReference>
<dbReference type="SUPFAM" id="SSF48264">
    <property type="entry name" value="Cytochrome P450"/>
    <property type="match status" value="1"/>
</dbReference>
<dbReference type="PRINTS" id="PR00385">
    <property type="entry name" value="P450"/>
</dbReference>
<reference evidence="3" key="1">
    <citation type="journal article" date="2020" name="Plant Biotechnol. J.">
        <title>The pomegranate (Punica granatum L.) draft genome dissects genetic divergence between soft- and hard-seeded cultivars.</title>
        <authorList>
            <person name="Luo X."/>
            <person name="Li H."/>
            <person name="Wu Z."/>
            <person name="Yao W."/>
            <person name="Zhao P."/>
            <person name="Cao D."/>
            <person name="Yu H."/>
            <person name="Li K."/>
            <person name="Poudel K."/>
            <person name="Zhao D."/>
            <person name="Zhang F."/>
            <person name="Xia X."/>
            <person name="Chen L."/>
            <person name="Wang Q."/>
            <person name="Jing D."/>
            <person name="Cao S."/>
        </authorList>
    </citation>
    <scope>NUCLEOTIDE SEQUENCE [LARGE SCALE GENOMIC DNA]</scope>
    <source>
        <strain evidence="3">cv. Tunisia</strain>
    </source>
</reference>
<dbReference type="GO" id="GO:0004497">
    <property type="term" value="F:monooxygenase activity"/>
    <property type="evidence" value="ECO:0007669"/>
    <property type="project" value="UniProtKB-KW"/>
</dbReference>
<dbReference type="RefSeq" id="XP_031384817.1">
    <property type="nucleotide sequence ID" value="XM_031528957.1"/>
</dbReference>
<dbReference type="PROSITE" id="PS00086">
    <property type="entry name" value="CYTOCHROME_P450"/>
    <property type="match status" value="1"/>
</dbReference>
<gene>
    <name evidence="4" type="primary">LOC116198732</name>
</gene>
<keyword evidence="1 2" id="KW-0479">Metal-binding</keyword>
<dbReference type="PANTHER" id="PTHR47951:SF7">
    <property type="entry name" value="FLAVONOID 3',5'-HYDROXYLASE-LIKE ISOFORM X1"/>
    <property type="match status" value="1"/>
</dbReference>
<dbReference type="PANTHER" id="PTHR47951">
    <property type="entry name" value="OS08G0547900 PROTEIN"/>
    <property type="match status" value="1"/>
</dbReference>
<keyword evidence="3" id="KW-1185">Reference proteome</keyword>
<feature type="binding site" description="axial binding residue" evidence="1">
    <location>
        <position position="458"/>
    </location>
    <ligand>
        <name>heme</name>
        <dbReference type="ChEBI" id="CHEBI:30413"/>
    </ligand>
    <ligandPart>
        <name>Fe</name>
        <dbReference type="ChEBI" id="CHEBI:18248"/>
    </ligandPart>
</feature>
<evidence type="ECO:0000256" key="1">
    <source>
        <dbReference type="PIRSR" id="PIRSR602401-1"/>
    </source>
</evidence>
<dbReference type="SMR" id="A0A6P8CKT2"/>
<name>A0A6P8CKT2_PUNGR</name>
<dbReference type="InterPro" id="IPR017972">
    <property type="entry name" value="Cyt_P450_CS"/>
</dbReference>
<dbReference type="InterPro" id="IPR036396">
    <property type="entry name" value="Cyt_P450_sf"/>
</dbReference>
<dbReference type="InterPro" id="IPR001128">
    <property type="entry name" value="Cyt_P450"/>
</dbReference>
<dbReference type="GeneID" id="116198732"/>
<dbReference type="GO" id="GO:0020037">
    <property type="term" value="F:heme binding"/>
    <property type="evidence" value="ECO:0007669"/>
    <property type="project" value="InterPro"/>
</dbReference>
<organism evidence="3 4">
    <name type="scientific">Punica granatum</name>
    <name type="common">Pomegranate</name>
    <dbReference type="NCBI Taxonomy" id="22663"/>
    <lineage>
        <taxon>Eukaryota</taxon>
        <taxon>Viridiplantae</taxon>
        <taxon>Streptophyta</taxon>
        <taxon>Embryophyta</taxon>
        <taxon>Tracheophyta</taxon>
        <taxon>Spermatophyta</taxon>
        <taxon>Magnoliopsida</taxon>
        <taxon>eudicotyledons</taxon>
        <taxon>Gunneridae</taxon>
        <taxon>Pentapetalae</taxon>
        <taxon>rosids</taxon>
        <taxon>malvids</taxon>
        <taxon>Myrtales</taxon>
        <taxon>Lythraceae</taxon>
        <taxon>Punica</taxon>
    </lineage>
</organism>
<accession>A0A6P8CKT2</accession>
<dbReference type="PRINTS" id="PR00463">
    <property type="entry name" value="EP450I"/>
</dbReference>
<keyword evidence="2" id="KW-0503">Monooxygenase</keyword>
<evidence type="ECO:0000313" key="3">
    <source>
        <dbReference type="Proteomes" id="UP000515151"/>
    </source>
</evidence>
<reference evidence="4" key="2">
    <citation type="submission" date="2025-08" db="UniProtKB">
        <authorList>
            <consortium name="RefSeq"/>
        </authorList>
    </citation>
    <scope>IDENTIFICATION</scope>
    <source>
        <tissue evidence="4">Leaf</tissue>
    </source>
</reference>
<keyword evidence="2" id="KW-0560">Oxidoreductase</keyword>
<dbReference type="OrthoDB" id="2789670at2759"/>
<protein>
    <submittedName>
        <fullName evidence="4">Flavonoid 3'-monooxygenase-like</fullName>
    </submittedName>
</protein>
<keyword evidence="1 2" id="KW-0408">Iron</keyword>
<dbReference type="Gene3D" id="1.10.630.10">
    <property type="entry name" value="Cytochrome P450"/>
    <property type="match status" value="1"/>
</dbReference>
<sequence length="520" mass="58343">MENNASNGASALAVLLTVLSLVFGFLAALRRWRNTADPVLPPGLRGLPLVGYLIPFLRQHLHREFAKLAEIYGPIYKLWLGNKLWVVISSPSLAKEISRDQDVVFANRDATIAASAVTFGGKDIAFADYGPYWRKMRKIFVREMMSSSSLDACYSLRKEEVKKCINNLHSNAGSPVDLGQLSLFLLINSIMAMLWGHTGEGDKRESLNLEFQQTVAEMMVLLGKANISDIFPALARFDAQGVERKAKSCHRRIDSFLDSIIDRAIEGAAIEKQAGHGERKKDILQLFLDLDIDGDEDNRTSTTKNREIKAILTDILVGGTDTTSTMVEWVMSELLQHKAVSEKVMEELTEVVGMNNMVEEHDLPKLTYLDAVIKETFRLHPPLPLLVPRCPSQSATIGGYKIPKGSKVFINIWAIQRDPQLWENPLQFKPERYLENPGFDFSGNNFIFLPFGSGRRICAGVPLAERMLKYVLAALLHSFDWELPEGTELEFSDKFGIVVKKVKPLVAIPRPKLSKPELYQ</sequence>
<keyword evidence="1 2" id="KW-0349">Heme</keyword>
<dbReference type="Proteomes" id="UP000515151">
    <property type="component" value="Chromosome 1"/>
</dbReference>
<dbReference type="Pfam" id="PF00067">
    <property type="entry name" value="p450"/>
    <property type="match status" value="1"/>
</dbReference>
<dbReference type="AlphaFoldDB" id="A0A6P8CKT2"/>
<proteinExistence type="inferred from homology"/>
<comment type="similarity">
    <text evidence="2">Belongs to the cytochrome P450 family.</text>
</comment>
<evidence type="ECO:0000256" key="2">
    <source>
        <dbReference type="RuleBase" id="RU000461"/>
    </source>
</evidence>
<evidence type="ECO:0000313" key="4">
    <source>
        <dbReference type="RefSeq" id="XP_031384817.1"/>
    </source>
</evidence>